<name>A0A0R0JB02_SOYBN</name>
<keyword evidence="3" id="KW-1185">Reference proteome</keyword>
<dbReference type="AlphaFoldDB" id="A0A0R0JB02"/>
<sequence length="78" mass="8999">MNREVPPENLILENDFVKETASFIICDDLSVLPNVLVTSVNLLQKLGIKDMNALEEQTVDIRKRERKGYHISQISRFL</sequence>
<proteinExistence type="predicted"/>
<dbReference type="Gramene" id="KRH49259">
    <property type="protein sequence ID" value="KRH49259"/>
    <property type="gene ID" value="GLYMA_07G143600"/>
</dbReference>
<organism evidence="1">
    <name type="scientific">Glycine max</name>
    <name type="common">Soybean</name>
    <name type="synonym">Glycine hispida</name>
    <dbReference type="NCBI Taxonomy" id="3847"/>
    <lineage>
        <taxon>Eukaryota</taxon>
        <taxon>Viridiplantae</taxon>
        <taxon>Streptophyta</taxon>
        <taxon>Embryophyta</taxon>
        <taxon>Tracheophyta</taxon>
        <taxon>Spermatophyta</taxon>
        <taxon>Magnoliopsida</taxon>
        <taxon>eudicotyledons</taxon>
        <taxon>Gunneridae</taxon>
        <taxon>Pentapetalae</taxon>
        <taxon>rosids</taxon>
        <taxon>fabids</taxon>
        <taxon>Fabales</taxon>
        <taxon>Fabaceae</taxon>
        <taxon>Papilionoideae</taxon>
        <taxon>50 kb inversion clade</taxon>
        <taxon>NPAAA clade</taxon>
        <taxon>indigoferoid/millettioid clade</taxon>
        <taxon>Phaseoleae</taxon>
        <taxon>Glycine</taxon>
        <taxon>Glycine subgen. Soja</taxon>
    </lineage>
</organism>
<gene>
    <name evidence="1" type="ORF">GLYMA_07G143600</name>
</gene>
<reference evidence="1 2" key="1">
    <citation type="journal article" date="2010" name="Nature">
        <title>Genome sequence of the palaeopolyploid soybean.</title>
        <authorList>
            <person name="Schmutz J."/>
            <person name="Cannon S.B."/>
            <person name="Schlueter J."/>
            <person name="Ma J."/>
            <person name="Mitros T."/>
            <person name="Nelson W."/>
            <person name="Hyten D.L."/>
            <person name="Song Q."/>
            <person name="Thelen J.J."/>
            <person name="Cheng J."/>
            <person name="Xu D."/>
            <person name="Hellsten U."/>
            <person name="May G.D."/>
            <person name="Yu Y."/>
            <person name="Sakurai T."/>
            <person name="Umezawa T."/>
            <person name="Bhattacharyya M.K."/>
            <person name="Sandhu D."/>
            <person name="Valliyodan B."/>
            <person name="Lindquist E."/>
            <person name="Peto M."/>
            <person name="Grant D."/>
            <person name="Shu S."/>
            <person name="Goodstein D."/>
            <person name="Barry K."/>
            <person name="Futrell-Griggs M."/>
            <person name="Abernathy B."/>
            <person name="Du J."/>
            <person name="Tian Z."/>
            <person name="Zhu L."/>
            <person name="Gill N."/>
            <person name="Joshi T."/>
            <person name="Libault M."/>
            <person name="Sethuraman A."/>
            <person name="Zhang X.-C."/>
            <person name="Shinozaki K."/>
            <person name="Nguyen H.T."/>
            <person name="Wing R.A."/>
            <person name="Cregan P."/>
            <person name="Specht J."/>
            <person name="Grimwood J."/>
            <person name="Rokhsar D."/>
            <person name="Stacey G."/>
            <person name="Shoemaker R.C."/>
            <person name="Jackson S.A."/>
        </authorList>
    </citation>
    <scope>NUCLEOTIDE SEQUENCE</scope>
    <source>
        <strain evidence="2">cv. Williams 82</strain>
        <tissue evidence="1">Callus</tissue>
    </source>
</reference>
<dbReference type="Proteomes" id="UP000008827">
    <property type="component" value="Chromosome 7"/>
</dbReference>
<evidence type="ECO:0000313" key="1">
    <source>
        <dbReference type="EMBL" id="KRH49259.1"/>
    </source>
</evidence>
<dbReference type="EMBL" id="CM000840">
    <property type="protein sequence ID" value="KRH49259.1"/>
    <property type="molecule type" value="Genomic_DNA"/>
</dbReference>
<protein>
    <submittedName>
        <fullName evidence="1 2">Uncharacterized protein</fullName>
    </submittedName>
</protein>
<dbReference type="PANTHER" id="PTHR33103">
    <property type="entry name" value="OS01G0153900 PROTEIN"/>
    <property type="match status" value="1"/>
</dbReference>
<evidence type="ECO:0000313" key="2">
    <source>
        <dbReference type="EnsemblPlants" id="KRH49259"/>
    </source>
</evidence>
<dbReference type="EnsemblPlants" id="KRH49259">
    <property type="protein sequence ID" value="KRH49259"/>
    <property type="gene ID" value="GLYMA_07G143600"/>
</dbReference>
<evidence type="ECO:0000313" key="3">
    <source>
        <dbReference type="Proteomes" id="UP000008827"/>
    </source>
</evidence>
<dbReference type="Pfam" id="PF05056">
    <property type="entry name" value="DUF674"/>
    <property type="match status" value="1"/>
</dbReference>
<dbReference type="PANTHER" id="PTHR33103:SF27">
    <property type="entry name" value="OS04G0594700 PROTEIN"/>
    <property type="match status" value="1"/>
</dbReference>
<accession>A0A0R0JB02</accession>
<reference evidence="1" key="3">
    <citation type="submission" date="2018-07" db="EMBL/GenBank/DDBJ databases">
        <title>WGS assembly of Glycine max.</title>
        <authorList>
            <person name="Schmutz J."/>
            <person name="Cannon S."/>
            <person name="Schlueter J."/>
            <person name="Ma J."/>
            <person name="Mitros T."/>
            <person name="Nelson W."/>
            <person name="Hyten D."/>
            <person name="Song Q."/>
            <person name="Thelen J."/>
            <person name="Cheng J."/>
            <person name="Xu D."/>
            <person name="Hellsten U."/>
            <person name="May G."/>
            <person name="Yu Y."/>
            <person name="Sakurai T."/>
            <person name="Umezawa T."/>
            <person name="Bhattacharyya M."/>
            <person name="Sandhu D."/>
            <person name="Valliyodan B."/>
            <person name="Lindquist E."/>
            <person name="Peto M."/>
            <person name="Grant D."/>
            <person name="Shu S."/>
            <person name="Goodstein D."/>
            <person name="Barry K."/>
            <person name="Futrell-Griggs M."/>
            <person name="Abernathy B."/>
            <person name="Du J."/>
            <person name="Tian Z."/>
            <person name="Zhu L."/>
            <person name="Gill N."/>
            <person name="Joshi T."/>
            <person name="Libault M."/>
            <person name="Sethuraman A."/>
            <person name="Zhang X."/>
            <person name="Shinozaki K."/>
            <person name="Nguyen H."/>
            <person name="Wing R."/>
            <person name="Cregan P."/>
            <person name="Specht J."/>
            <person name="Grimwood J."/>
            <person name="Rokhsar D."/>
            <person name="Stacey G."/>
            <person name="Shoemaker R."/>
            <person name="Jackson S."/>
        </authorList>
    </citation>
    <scope>NUCLEOTIDE SEQUENCE</scope>
    <source>
        <tissue evidence="1">Callus</tissue>
    </source>
</reference>
<dbReference type="InterPro" id="IPR007750">
    <property type="entry name" value="DUF674"/>
</dbReference>
<reference evidence="2" key="2">
    <citation type="submission" date="2018-02" db="UniProtKB">
        <authorList>
            <consortium name="EnsemblPlants"/>
        </authorList>
    </citation>
    <scope>IDENTIFICATION</scope>
    <source>
        <strain evidence="2">Williams 82</strain>
    </source>
</reference>
<dbReference type="InParanoid" id="A0A0R0JB02"/>